<reference evidence="2" key="1">
    <citation type="submission" date="2020-05" db="EMBL/GenBank/DDBJ databases">
        <title>Mycena genomes resolve the evolution of fungal bioluminescence.</title>
        <authorList>
            <person name="Tsai I.J."/>
        </authorList>
    </citation>
    <scope>NUCLEOTIDE SEQUENCE</scope>
    <source>
        <strain evidence="2">171206Taipei</strain>
    </source>
</reference>
<evidence type="ECO:0000256" key="1">
    <source>
        <dbReference type="SAM" id="MobiDB-lite"/>
    </source>
</evidence>
<accession>A0A8H6W5I4</accession>
<protein>
    <submittedName>
        <fullName evidence="2">Reverse transcriptase/ribonuclease H</fullName>
    </submittedName>
</protein>
<dbReference type="EMBL" id="JACAZF010000005">
    <property type="protein sequence ID" value="KAF7303601.1"/>
    <property type="molecule type" value="Genomic_DNA"/>
</dbReference>
<keyword evidence="2" id="KW-0695">RNA-directed DNA polymerase</keyword>
<dbReference type="AlphaFoldDB" id="A0A8H6W5I4"/>
<dbReference type="GeneID" id="59345168"/>
<dbReference type="PANTHER" id="PTHR33050">
    <property type="entry name" value="REVERSE TRANSCRIPTASE DOMAIN-CONTAINING PROTEIN"/>
    <property type="match status" value="1"/>
</dbReference>
<evidence type="ECO:0000313" key="2">
    <source>
        <dbReference type="EMBL" id="KAF7303601.1"/>
    </source>
</evidence>
<dbReference type="PANTHER" id="PTHR33050:SF7">
    <property type="entry name" value="RIBONUCLEASE H"/>
    <property type="match status" value="1"/>
</dbReference>
<comment type="caution">
    <text evidence="2">The sequence shown here is derived from an EMBL/GenBank/DDBJ whole genome shotgun (WGS) entry which is preliminary data.</text>
</comment>
<evidence type="ECO:0000313" key="3">
    <source>
        <dbReference type="Proteomes" id="UP000636479"/>
    </source>
</evidence>
<name>A0A8H6W5I4_9AGAR</name>
<sequence length="674" mass="73785">MLRGGARELPSASSARRKAILPRNAPRSSSPTANQPSASTATSRFSQEQAAKKSVATGTLGETITPPALTIASASTSAPSAATNRTTLSAGPAAVTQPFENEAVSFLGSLLPPLALPLDLEIFSRIITPYDADAFESLLGQLNLLDLHRDLPSKLRQGFPMGDFPVLNRTVIIPNHPSTLAHSSFVNDYLAEEVAAGRMSGPFSQSKTETILQGFFQCSPIIIAVQPQGPGEPDKLRLCRHLSKGAPTHPSTNHFIDKDKFPTKFGTASDVAEIISTAPPGTQAMVLDIAKFHRTCPILPAHKRWFVLQGPEGFYIEHCCPFGCASSSSNAGLIGSAIIDIWQALGFAPANRYEDDILSLRYPSASRIPSPPTPPSFWFAFTRQQALEALSPLRIPWHPSKWTEYLPIATYIGFSWDIPNKTVALPEPKRLKFLRRIRDFRDKCSAGRCQLSDAQKIHGSLCHITFVHPLGRSYLPAFTALIVAFDGNTFKTRYPPPSVFSSLSWWESMLEKPDVTRSIAPRGPCQDLGIFVDASTSWGIGIWLDNRWAAWKGIGDWKSRSRHIGWLETVAVELLIYALEGHNLRDARLLIHSDNQGVIGAFQKGRSSNHEINISLRRSLASLAAHNISLNLCYIESSLNPADPLSRGFLPSLTSHLEFSPPLPADLAKFFVAY</sequence>
<feature type="region of interest" description="Disordered" evidence="1">
    <location>
        <begin position="1"/>
        <end position="59"/>
    </location>
</feature>
<keyword evidence="2" id="KW-0808">Transferase</keyword>
<dbReference type="InterPro" id="IPR052055">
    <property type="entry name" value="Hepadnavirus_pol/RT"/>
</dbReference>
<keyword evidence="2" id="KW-0548">Nucleotidyltransferase</keyword>
<dbReference type="GO" id="GO:0003964">
    <property type="term" value="F:RNA-directed DNA polymerase activity"/>
    <property type="evidence" value="ECO:0007669"/>
    <property type="project" value="UniProtKB-KW"/>
</dbReference>
<organism evidence="2 3">
    <name type="scientific">Mycena indigotica</name>
    <dbReference type="NCBI Taxonomy" id="2126181"/>
    <lineage>
        <taxon>Eukaryota</taxon>
        <taxon>Fungi</taxon>
        <taxon>Dikarya</taxon>
        <taxon>Basidiomycota</taxon>
        <taxon>Agaricomycotina</taxon>
        <taxon>Agaricomycetes</taxon>
        <taxon>Agaricomycetidae</taxon>
        <taxon>Agaricales</taxon>
        <taxon>Marasmiineae</taxon>
        <taxon>Mycenaceae</taxon>
        <taxon>Mycena</taxon>
    </lineage>
</organism>
<dbReference type="Proteomes" id="UP000636479">
    <property type="component" value="Unassembled WGS sequence"/>
</dbReference>
<feature type="compositionally biased region" description="Polar residues" evidence="1">
    <location>
        <begin position="26"/>
        <end position="49"/>
    </location>
</feature>
<proteinExistence type="predicted"/>
<dbReference type="RefSeq" id="XP_037220573.1">
    <property type="nucleotide sequence ID" value="XM_037362652.1"/>
</dbReference>
<keyword evidence="3" id="KW-1185">Reference proteome</keyword>
<gene>
    <name evidence="2" type="ORF">MIND_00589400</name>
</gene>
<dbReference type="OrthoDB" id="2506773at2759"/>